<reference evidence="2 3" key="1">
    <citation type="submission" date="2021-05" db="EMBL/GenBank/DDBJ databases">
        <title>Genome Assembly of Synthetic Allotetraploid Brassica napus Reveals Homoeologous Exchanges between Subgenomes.</title>
        <authorList>
            <person name="Davis J.T."/>
        </authorList>
    </citation>
    <scope>NUCLEOTIDE SEQUENCE [LARGE SCALE GENOMIC DNA]</scope>
    <source>
        <strain evidence="3">cv. Da-Ae</strain>
        <tissue evidence="2">Seedling</tissue>
    </source>
</reference>
<dbReference type="PANTHER" id="PTHR46293:SF1">
    <property type="entry name" value="OS03G0632800 PROTEIN"/>
    <property type="match status" value="1"/>
</dbReference>
<keyword evidence="3" id="KW-1185">Reference proteome</keyword>
<evidence type="ECO:0000313" key="3">
    <source>
        <dbReference type="Proteomes" id="UP000824890"/>
    </source>
</evidence>
<gene>
    <name evidence="2" type="ORF">HID58_074512</name>
</gene>
<dbReference type="EMBL" id="JAGKQM010000017">
    <property type="protein sequence ID" value="KAH0867490.1"/>
    <property type="molecule type" value="Genomic_DNA"/>
</dbReference>
<sequence length="240" mass="26575">MEDVRPLTPVKAEEDDARIMSGADKTELTPALEASSSALLDTKDVNPLTLVADTKEKTSSGNVPNPPLMKRRTRCKQKAHCYGTSSGYRRDNIKTVAPAVRQNATSSAATGSEKNPIWFTLVALQDQDTDAPLPQTPSRYLRVKYVHLFISLDSTLPVSYIQKYLAIKLNLESENERNTILRFVDFRWSLPLDPSLLLSDLLGNWIATASPQTITTRMGASGADYMMVLSYGRKPQTKSP</sequence>
<evidence type="ECO:0000313" key="2">
    <source>
        <dbReference type="EMBL" id="KAH0867490.1"/>
    </source>
</evidence>
<evidence type="ECO:0000256" key="1">
    <source>
        <dbReference type="SAM" id="MobiDB-lite"/>
    </source>
</evidence>
<dbReference type="Proteomes" id="UP000824890">
    <property type="component" value="Unassembled WGS sequence"/>
</dbReference>
<feature type="region of interest" description="Disordered" evidence="1">
    <location>
        <begin position="56"/>
        <end position="75"/>
    </location>
</feature>
<protein>
    <submittedName>
        <fullName evidence="2">Uncharacterized protein</fullName>
    </submittedName>
</protein>
<organism evidence="2 3">
    <name type="scientific">Brassica napus</name>
    <name type="common">Rape</name>
    <dbReference type="NCBI Taxonomy" id="3708"/>
    <lineage>
        <taxon>Eukaryota</taxon>
        <taxon>Viridiplantae</taxon>
        <taxon>Streptophyta</taxon>
        <taxon>Embryophyta</taxon>
        <taxon>Tracheophyta</taxon>
        <taxon>Spermatophyta</taxon>
        <taxon>Magnoliopsida</taxon>
        <taxon>eudicotyledons</taxon>
        <taxon>Gunneridae</taxon>
        <taxon>Pentapetalae</taxon>
        <taxon>rosids</taxon>
        <taxon>malvids</taxon>
        <taxon>Brassicales</taxon>
        <taxon>Brassicaceae</taxon>
        <taxon>Brassiceae</taxon>
        <taxon>Brassica</taxon>
    </lineage>
</organism>
<comment type="caution">
    <text evidence="2">The sequence shown here is derived from an EMBL/GenBank/DDBJ whole genome shotgun (WGS) entry which is preliminary data.</text>
</comment>
<name>A0ABQ7YH39_BRANA</name>
<accession>A0ABQ7YH39</accession>
<dbReference type="InterPro" id="IPR044807">
    <property type="entry name" value="DRIP1-like"/>
</dbReference>
<dbReference type="PANTHER" id="PTHR46293">
    <property type="entry name" value="E3 UBIQUITIN PROTEIN LIGASE DRIP1"/>
    <property type="match status" value="1"/>
</dbReference>
<proteinExistence type="predicted"/>